<dbReference type="Pfam" id="PF00013">
    <property type="entry name" value="KH_1"/>
    <property type="match status" value="2"/>
</dbReference>
<dbReference type="FunFam" id="3.40.50.300:FF:003977">
    <property type="entry name" value="Guanine nucleotide-binding protein G(q) subunit alpha"/>
    <property type="match status" value="1"/>
</dbReference>
<dbReference type="FunFam" id="1.10.400.10:FF:000002">
    <property type="entry name" value="guanine nucleotide-binding protein G(Q) subunit alpha"/>
    <property type="match status" value="1"/>
</dbReference>
<dbReference type="InterPro" id="IPR000654">
    <property type="entry name" value="Gprotein_alpha_Q"/>
</dbReference>
<dbReference type="PROSITE" id="PS51882">
    <property type="entry name" value="G_ALPHA"/>
    <property type="match status" value="1"/>
</dbReference>
<sequence>MQYNASVSVPDSSGPERILSVNASIDTIGEILLKIIPTLEEYQHYSGIDFDSELRLLIHQSLAGGIIGVKGAKIKELRENTQTTIKLFQECCPHSTDRVVLVGGKPERVIECIKVILELVSEAPIKGRAQPYDPNFYDETYDYGGFTMLFEERGRRPIGGFPIRVRGGFERMPPVRGNRPMPPSRRDYEDMSPRRGPPPPLSRGGRGGSRARNLPLPPPPPPRGGGDRFSHGSYHSSMDDRPSDRRSRGDRYDSMSGGGYDNNSSWEHFQSGGRGSYSDIGGPVITTQVTIPKDLAGSIIGKGGQRIKQIRHESGASIKIDEPLEGSEDRIITITGTQDQIQNAQYLLQNSVRQYSASPPPPPPRPGLHATSFTSVFFLKLLHKLNFLFTREEQGVMILSSVGACCLSPEAKEARRINDEIERQLRRDKRDSRREYKLLLLGTGESGKSTFIKQMRIIHGRGYSDEDKRGFTRLVYQNIFTAMQAMVQAMNTLQIPYKYENNKANASLVSGVDVEKVTTLTKPYVDAIKRLWSDPGIQECYNRKREYQLSDSTKYYLNDLDRIADTPYLPTQQDVLRVRVPTTGIIEYPFDLENVVFRMVDVGGQRSERRKWIHCFENVTSIMFLVALSEYDQVLVESVNENRMEESMALFRTIITYKWFKESSVILFLNKIDLLEEKIMYSHLVDYFPEYDGPQRDVKSAKEFILDMFVSLNPHEKKIIYSHFTCATDTDNIRFVFRAVKDHILQGNLEVYNLV</sequence>
<dbReference type="GO" id="GO:0005834">
    <property type="term" value="C:heterotrimeric G-protein complex"/>
    <property type="evidence" value="ECO:0007669"/>
    <property type="project" value="UniProtKB-UniRule"/>
</dbReference>
<dbReference type="GO" id="GO:0031683">
    <property type="term" value="F:G-protein beta/gamma-subunit complex binding"/>
    <property type="evidence" value="ECO:0007669"/>
    <property type="project" value="UniProtKB-UniRule"/>
</dbReference>
<dbReference type="PANTHER" id="PTHR10218:SF364">
    <property type="entry name" value="GUANINE NUCLEOTIDE-BINDING PROTEIN (G PROTEIN), Q POLYPEPTIDE"/>
    <property type="match status" value="1"/>
</dbReference>
<keyword evidence="6 10" id="KW-0807">Transducer</keyword>
<feature type="binding site" evidence="7">
    <location>
        <begin position="551"/>
        <end position="552"/>
    </location>
    <ligand>
        <name>GTP</name>
        <dbReference type="ChEBI" id="CHEBI:37565"/>
    </ligand>
</feature>
<feature type="binding site" evidence="7">
    <location>
        <begin position="576"/>
        <end position="582"/>
    </location>
    <ligand>
        <name>GTP</name>
        <dbReference type="ChEBI" id="CHEBI:37565"/>
    </ligand>
</feature>
<evidence type="ECO:0000313" key="13">
    <source>
        <dbReference type="EMBL" id="KAE8285205.1"/>
    </source>
</evidence>
<dbReference type="SUPFAM" id="SSF52540">
    <property type="entry name" value="P-loop containing nucleoside triphosphate hydrolases"/>
    <property type="match status" value="1"/>
</dbReference>
<feature type="compositionally biased region" description="Basic and acidic residues" evidence="11">
    <location>
        <begin position="237"/>
        <end position="253"/>
    </location>
</feature>
<evidence type="ECO:0000259" key="12">
    <source>
        <dbReference type="SMART" id="SM00322"/>
    </source>
</evidence>
<evidence type="ECO:0000256" key="10">
    <source>
        <dbReference type="RuleBase" id="RU369122"/>
    </source>
</evidence>
<evidence type="ECO:0000256" key="4">
    <source>
        <dbReference type="ARBA" id="ARBA00022842"/>
    </source>
</evidence>
<dbReference type="InterPro" id="IPR036612">
    <property type="entry name" value="KH_dom_type_1_sf"/>
</dbReference>
<evidence type="ECO:0000256" key="3">
    <source>
        <dbReference type="ARBA" id="ARBA00022741"/>
    </source>
</evidence>
<feature type="domain" description="K Homology" evidence="12">
    <location>
        <begin position="283"/>
        <end position="353"/>
    </location>
</feature>
<dbReference type="CDD" id="cd00066">
    <property type="entry name" value="G-alpha"/>
    <property type="match status" value="1"/>
</dbReference>
<reference evidence="13 14" key="1">
    <citation type="submission" date="2019-07" db="EMBL/GenBank/DDBJ databases">
        <title>Chromosome genome assembly for large yellow croaker.</title>
        <authorList>
            <person name="Xiao S."/>
        </authorList>
    </citation>
    <scope>NUCLEOTIDE SEQUENCE [LARGE SCALE GENOMIC DNA]</scope>
    <source>
        <strain evidence="13">JMULYC20181020</strain>
        <tissue evidence="13">Muscle</tissue>
    </source>
</reference>
<evidence type="ECO:0000256" key="5">
    <source>
        <dbReference type="ARBA" id="ARBA00023134"/>
    </source>
</evidence>
<keyword evidence="4 8" id="KW-0460">Magnesium</keyword>
<dbReference type="GO" id="GO:0001664">
    <property type="term" value="F:G protein-coupled receptor binding"/>
    <property type="evidence" value="ECO:0007669"/>
    <property type="project" value="UniProtKB-UniRule"/>
</dbReference>
<dbReference type="InterPro" id="IPR001019">
    <property type="entry name" value="Gprotein_alpha_su"/>
</dbReference>
<evidence type="ECO:0000256" key="6">
    <source>
        <dbReference type="ARBA" id="ARBA00023224"/>
    </source>
</evidence>
<dbReference type="GO" id="GO:0005737">
    <property type="term" value="C:cytoplasm"/>
    <property type="evidence" value="ECO:0007669"/>
    <property type="project" value="TreeGrafter"/>
</dbReference>
<comment type="subunit">
    <text evidence="10">G proteins are composed of 3 units; alpha, beta and gamma. The alpha chain contains the guanine nucleotide binding site.</text>
</comment>
<gene>
    <name evidence="13" type="ORF">D5F01_LYC16656</name>
</gene>
<dbReference type="SMART" id="SM00275">
    <property type="entry name" value="G_alpha"/>
    <property type="match status" value="1"/>
</dbReference>
<keyword evidence="2 8" id="KW-0479">Metal-binding</keyword>
<dbReference type="InterPro" id="IPR004087">
    <property type="entry name" value="KH_dom"/>
</dbReference>
<dbReference type="Gene3D" id="3.30.1370.10">
    <property type="entry name" value="K Homology domain, type 1"/>
    <property type="match status" value="2"/>
</dbReference>
<dbReference type="Gene3D" id="1.10.400.10">
    <property type="entry name" value="GI Alpha 1, domain 2-like"/>
    <property type="match status" value="1"/>
</dbReference>
<evidence type="ECO:0000313" key="14">
    <source>
        <dbReference type="Proteomes" id="UP000424527"/>
    </source>
</evidence>
<dbReference type="SMART" id="SM00322">
    <property type="entry name" value="KH"/>
    <property type="match status" value="2"/>
</dbReference>
<feature type="binding site" evidence="7">
    <location>
        <position position="727"/>
    </location>
    <ligand>
        <name>GTP</name>
        <dbReference type="ChEBI" id="CHEBI:37565"/>
    </ligand>
</feature>
<organism evidence="13 14">
    <name type="scientific">Larimichthys crocea</name>
    <name type="common">Large yellow croaker</name>
    <name type="synonym">Pseudosciaena crocea</name>
    <dbReference type="NCBI Taxonomy" id="215358"/>
    <lineage>
        <taxon>Eukaryota</taxon>
        <taxon>Metazoa</taxon>
        <taxon>Chordata</taxon>
        <taxon>Craniata</taxon>
        <taxon>Vertebrata</taxon>
        <taxon>Euteleostomi</taxon>
        <taxon>Actinopterygii</taxon>
        <taxon>Neopterygii</taxon>
        <taxon>Teleostei</taxon>
        <taxon>Neoteleostei</taxon>
        <taxon>Acanthomorphata</taxon>
        <taxon>Eupercaria</taxon>
        <taxon>Sciaenidae</taxon>
        <taxon>Larimichthys</taxon>
    </lineage>
</organism>
<dbReference type="Proteomes" id="UP000424527">
    <property type="component" value="Unassembled WGS sequence"/>
</dbReference>
<dbReference type="GO" id="GO:0005096">
    <property type="term" value="F:GTPase activator activity"/>
    <property type="evidence" value="ECO:0007669"/>
    <property type="project" value="TreeGrafter"/>
</dbReference>
<dbReference type="FunFam" id="3.40.50.300:FF:000692">
    <property type="entry name" value="Guanine nucleotide-binding protein subunit alpha"/>
    <property type="match status" value="1"/>
</dbReference>
<dbReference type="CDD" id="cd22434">
    <property type="entry name" value="KH-I_HNRNPK_rpt3"/>
    <property type="match status" value="1"/>
</dbReference>
<keyword evidence="3 7" id="KW-0547">Nucleotide-binding</keyword>
<dbReference type="PANTHER" id="PTHR10218">
    <property type="entry name" value="GTP-BINDING PROTEIN ALPHA SUBUNIT"/>
    <property type="match status" value="1"/>
</dbReference>
<dbReference type="Pfam" id="PF00503">
    <property type="entry name" value="G-alpha"/>
    <property type="match status" value="1"/>
</dbReference>
<dbReference type="GO" id="GO:0005525">
    <property type="term" value="F:GTP binding"/>
    <property type="evidence" value="ECO:0007669"/>
    <property type="project" value="UniProtKB-UniRule"/>
</dbReference>
<comment type="similarity">
    <text evidence="1 10">Belongs to the G-alpha family. G(q) subfamily.</text>
</comment>
<feature type="region of interest" description="Disordered" evidence="11">
    <location>
        <begin position="160"/>
        <end position="267"/>
    </location>
</feature>
<dbReference type="EMBL" id="REGW02000016">
    <property type="protein sequence ID" value="KAE8285205.1"/>
    <property type="molecule type" value="Genomic_DNA"/>
</dbReference>
<feature type="binding site" evidence="8">
    <location>
        <position position="582"/>
    </location>
    <ligand>
        <name>Mg(2+)</name>
        <dbReference type="ChEBI" id="CHEBI:18420"/>
    </ligand>
</feature>
<dbReference type="GO" id="GO:0046872">
    <property type="term" value="F:metal ion binding"/>
    <property type="evidence" value="ECO:0007669"/>
    <property type="project" value="UniProtKB-UniRule"/>
</dbReference>
<dbReference type="SUPFAM" id="SSF47895">
    <property type="entry name" value="Transducin (alpha subunit), insertion domain"/>
    <property type="match status" value="1"/>
</dbReference>
<dbReference type="GO" id="GO:0007188">
    <property type="term" value="P:adenylate cyclase-modulating G protein-coupled receptor signaling pathway"/>
    <property type="evidence" value="ECO:0007669"/>
    <property type="project" value="TreeGrafter"/>
</dbReference>
<dbReference type="Gene3D" id="3.40.50.300">
    <property type="entry name" value="P-loop containing nucleotide triphosphate hydrolases"/>
    <property type="match status" value="1"/>
</dbReference>
<dbReference type="PRINTS" id="PR00442">
    <property type="entry name" value="GPROTEINAQ"/>
</dbReference>
<comment type="caution">
    <text evidence="13">The sequence shown here is derived from an EMBL/GenBank/DDBJ whole genome shotgun (WGS) entry which is preliminary data.</text>
</comment>
<keyword evidence="9" id="KW-0694">RNA-binding</keyword>
<accession>A0A6G0I176</accession>
<dbReference type="AlphaFoldDB" id="A0A6G0I176"/>
<keyword evidence="14" id="KW-1185">Reference proteome</keyword>
<dbReference type="InterPro" id="IPR004088">
    <property type="entry name" value="KH_dom_type_1"/>
</dbReference>
<dbReference type="GO" id="GO:0003924">
    <property type="term" value="F:GTPase activity"/>
    <property type="evidence" value="ECO:0007669"/>
    <property type="project" value="UniProtKB-UniRule"/>
</dbReference>
<feature type="domain" description="K Homology" evidence="12">
    <location>
        <begin position="50"/>
        <end position="121"/>
    </location>
</feature>
<evidence type="ECO:0000256" key="11">
    <source>
        <dbReference type="SAM" id="MobiDB-lite"/>
    </source>
</evidence>
<protein>
    <recommendedName>
        <fullName evidence="10">Guanine nucleotide-binding protein subunit alpha</fullName>
    </recommendedName>
</protein>
<dbReference type="InterPro" id="IPR027417">
    <property type="entry name" value="P-loop_NTPase"/>
</dbReference>
<feature type="binding site" evidence="7">
    <location>
        <begin position="670"/>
        <end position="673"/>
    </location>
    <ligand>
        <name>GTP</name>
        <dbReference type="ChEBI" id="CHEBI:37565"/>
    </ligand>
</feature>
<dbReference type="CDD" id="cd22433">
    <property type="entry name" value="KH-I_HNRNPK_rpt2"/>
    <property type="match status" value="1"/>
</dbReference>
<feature type="binding site" evidence="8">
    <location>
        <position position="449"/>
    </location>
    <ligand>
        <name>Mg(2+)</name>
        <dbReference type="ChEBI" id="CHEBI:18420"/>
    </ligand>
</feature>
<evidence type="ECO:0000256" key="2">
    <source>
        <dbReference type="ARBA" id="ARBA00022723"/>
    </source>
</evidence>
<feature type="binding site" evidence="7">
    <location>
        <begin position="445"/>
        <end position="450"/>
    </location>
    <ligand>
        <name>GTP</name>
        <dbReference type="ChEBI" id="CHEBI:37565"/>
    </ligand>
</feature>
<dbReference type="InterPro" id="IPR011025">
    <property type="entry name" value="GproteinA_insert"/>
</dbReference>
<evidence type="ECO:0000256" key="7">
    <source>
        <dbReference type="PIRSR" id="PIRSR601019-1"/>
    </source>
</evidence>
<dbReference type="FunFam" id="3.30.1370.10:FF:000023">
    <property type="entry name" value="Heterogeneous nuclear ribonucleoprotein K, like"/>
    <property type="match status" value="1"/>
</dbReference>
<evidence type="ECO:0000256" key="9">
    <source>
        <dbReference type="PROSITE-ProRule" id="PRU00117"/>
    </source>
</evidence>
<feature type="compositionally biased region" description="Basic and acidic residues" evidence="11">
    <location>
        <begin position="184"/>
        <end position="193"/>
    </location>
</feature>
<comment type="function">
    <text evidence="10">Guanine nucleotide-binding proteins (G proteins) are involved as modulators or transducers in various transmembrane signaling systems.</text>
</comment>
<evidence type="ECO:0000256" key="8">
    <source>
        <dbReference type="PIRSR" id="PIRSR601019-2"/>
    </source>
</evidence>
<name>A0A6G0I176_LARCR</name>
<proteinExistence type="inferred from homology"/>
<keyword evidence="5 7" id="KW-0342">GTP-binding</keyword>
<dbReference type="PROSITE" id="PS50084">
    <property type="entry name" value="KH_TYPE_1"/>
    <property type="match status" value="2"/>
</dbReference>
<feature type="binding site" evidence="7">
    <location>
        <begin position="601"/>
        <end position="605"/>
    </location>
    <ligand>
        <name>GTP</name>
        <dbReference type="ChEBI" id="CHEBI:37565"/>
    </ligand>
</feature>
<dbReference type="PRINTS" id="PR00318">
    <property type="entry name" value="GPROTEINA"/>
</dbReference>
<dbReference type="SUPFAM" id="SSF54791">
    <property type="entry name" value="Eukaryotic type KH-domain (KH-domain type I)"/>
    <property type="match status" value="2"/>
</dbReference>
<evidence type="ECO:0000256" key="1">
    <source>
        <dbReference type="ARBA" id="ARBA00007976"/>
    </source>
</evidence>
<dbReference type="FunFam" id="3.30.1370.10:FF:000025">
    <property type="entry name" value="Heterogeneous nuclear ribonucleoprotein K, like"/>
    <property type="match status" value="1"/>
</dbReference>
<dbReference type="GO" id="GO:0003723">
    <property type="term" value="F:RNA binding"/>
    <property type="evidence" value="ECO:0007669"/>
    <property type="project" value="UniProtKB-UniRule"/>
</dbReference>